<protein>
    <submittedName>
        <fullName evidence="1">Uncharacterized protein</fullName>
    </submittedName>
</protein>
<name>A0A4Y4D1K5_ZOORA</name>
<dbReference type="EMBL" id="BJNV01000105">
    <property type="protein sequence ID" value="GEC97624.1"/>
    <property type="molecule type" value="Genomic_DNA"/>
</dbReference>
<comment type="caution">
    <text evidence="1">The sequence shown here is derived from an EMBL/GenBank/DDBJ whole genome shotgun (WGS) entry which is preliminary data.</text>
</comment>
<dbReference type="AlphaFoldDB" id="A0A4Y4D1K5"/>
<reference evidence="1 2" key="1">
    <citation type="submission" date="2019-06" db="EMBL/GenBank/DDBJ databases">
        <title>Whole genome shotgun sequence of Zoogloea ramigera NBRC 15342.</title>
        <authorList>
            <person name="Hosoyama A."/>
            <person name="Uohara A."/>
            <person name="Ohji S."/>
            <person name="Ichikawa N."/>
        </authorList>
    </citation>
    <scope>NUCLEOTIDE SEQUENCE [LARGE SCALE GENOMIC DNA]</scope>
    <source>
        <strain evidence="1 2">NBRC 15342</strain>
    </source>
</reference>
<evidence type="ECO:0000313" key="1">
    <source>
        <dbReference type="EMBL" id="GEC97624.1"/>
    </source>
</evidence>
<organism evidence="1 2">
    <name type="scientific">Zoogloea ramigera</name>
    <dbReference type="NCBI Taxonomy" id="350"/>
    <lineage>
        <taxon>Bacteria</taxon>
        <taxon>Pseudomonadati</taxon>
        <taxon>Pseudomonadota</taxon>
        <taxon>Betaproteobacteria</taxon>
        <taxon>Rhodocyclales</taxon>
        <taxon>Zoogloeaceae</taxon>
        <taxon>Zoogloea</taxon>
    </lineage>
</organism>
<dbReference type="Proteomes" id="UP000318422">
    <property type="component" value="Unassembled WGS sequence"/>
</dbReference>
<gene>
    <name evidence="1" type="ORF">ZRA01_36970</name>
</gene>
<keyword evidence="2" id="KW-1185">Reference proteome</keyword>
<dbReference type="RefSeq" id="WP_141354927.1">
    <property type="nucleotide sequence ID" value="NZ_BJNV01000105.1"/>
</dbReference>
<dbReference type="OrthoDB" id="6388119at2"/>
<proteinExistence type="predicted"/>
<sequence length="305" mass="34002">MIGVDNNTWLVFEGVSNYGHGIWQTPIISIATLITCDSDWGTLPASARLDNAHLVFREDSFDPVTRVRRGRLYEWRDGALNQTWYFPPHTAEPPDRNNMSMDGRLNRMLYTYHPARIFGLAFPRPVRAQLVLGTQSAPTVWRIVSVETIASGEELITLHARSTFGSLPELINDHIPKQASPDVTTILDKVADAAFRSSPVSLIDLSRAATTTVLAYWLEASGDAPNNVHHLDLGDLLKAFEKQQSNGNTQPPSAAGSAIRLLQRFLSRGKPNEQKRYNTRPATEEDAQFALNALGFLLRELGWAR</sequence>
<accession>A0A4Y4D1K5</accession>
<evidence type="ECO:0000313" key="2">
    <source>
        <dbReference type="Proteomes" id="UP000318422"/>
    </source>
</evidence>